<dbReference type="Proteomes" id="UP000624325">
    <property type="component" value="Unassembled WGS sequence"/>
</dbReference>
<evidence type="ECO:0000259" key="2">
    <source>
        <dbReference type="Pfam" id="PF20215"/>
    </source>
</evidence>
<organism evidence="3 4">
    <name type="scientific">Asanoa iriomotensis</name>
    <dbReference type="NCBI Taxonomy" id="234613"/>
    <lineage>
        <taxon>Bacteria</taxon>
        <taxon>Bacillati</taxon>
        <taxon>Actinomycetota</taxon>
        <taxon>Actinomycetes</taxon>
        <taxon>Micromonosporales</taxon>
        <taxon>Micromonosporaceae</taxon>
        <taxon>Asanoa</taxon>
    </lineage>
</organism>
<evidence type="ECO:0000259" key="1">
    <source>
        <dbReference type="Pfam" id="PF06114"/>
    </source>
</evidence>
<evidence type="ECO:0000313" key="4">
    <source>
        <dbReference type="Proteomes" id="UP000624325"/>
    </source>
</evidence>
<dbReference type="PANTHER" id="PTHR43236">
    <property type="entry name" value="ANTITOXIN HIGA1"/>
    <property type="match status" value="1"/>
</dbReference>
<dbReference type="RefSeq" id="WP_203702548.1">
    <property type="nucleotide sequence ID" value="NZ_BAAALU010000001.1"/>
</dbReference>
<dbReference type="InterPro" id="IPR010359">
    <property type="entry name" value="IrrE_HExxH"/>
</dbReference>
<gene>
    <name evidence="3" type="ORF">Air01nite_27580</name>
</gene>
<dbReference type="PANTHER" id="PTHR43236:SF1">
    <property type="entry name" value="BLL7220 PROTEIN"/>
    <property type="match status" value="1"/>
</dbReference>
<sequence length="607" mass="66965">MTDLTPVGSPLGELTIEDVLIDYDGPKLFTCTNHLGYHYLALLVDDDEEQRHEVFLYAPIDPPVLRAITHGRLPLRYAYEQPLEPHVWVASLDYLSGSSDVRSMLASRIPEDWLPLPSARLQSTVTLDSSKGSSHAGVLVDRTYGSEKGASFTLRIHAEGGALSGPSLTCQIGLSILGKPVWGSSPTSDDGVFASPEEACLFFAGIWQYVSWEERLPQDLPLDRLERIRAAFNSRRNSLPPFERQEFEEALEGFYERHDLSRFVSTTALKPVLLVKEGRYGWLLEDESSHKFGLNEVLLPLEELVTDLASQLARVDEPTSREAANAWDTRWQAAGDNVASIVSGRTLEEVRKLRASSAAFDAEVASIPRDPSKSELFAAARMSRGLTDLQTSVIFSQISSVGFTRPAKLDDLERAIFASIEASTYAYDEGLAAARALRSLLNISPSEPIDPKTILERELGVTVRDVSIDDADSLDAFAAWGPTHGPAVFVNRKGAHGKGYGRNATLAHEICHLLLDRNGALPVAEVLRGRQSGHVEARARAFAAELLLPQAVAGEEYLKATKDMRKLVKELSARFKVSKEIVAWNIWNSNVSVHPEHWSVLRSMTSQ</sequence>
<dbReference type="Pfam" id="PF20215">
    <property type="entry name" value="DUF6575"/>
    <property type="match status" value="1"/>
</dbReference>
<dbReference type="InterPro" id="IPR046482">
    <property type="entry name" value="DUF6575"/>
</dbReference>
<evidence type="ECO:0000313" key="3">
    <source>
        <dbReference type="EMBL" id="GIF56663.1"/>
    </source>
</evidence>
<dbReference type="Gene3D" id="1.10.10.2910">
    <property type="match status" value="1"/>
</dbReference>
<dbReference type="Pfam" id="PF06114">
    <property type="entry name" value="Peptidase_M78"/>
    <property type="match status" value="1"/>
</dbReference>
<comment type="caution">
    <text evidence="3">The sequence shown here is derived from an EMBL/GenBank/DDBJ whole genome shotgun (WGS) entry which is preliminary data.</text>
</comment>
<dbReference type="EMBL" id="BONC01000016">
    <property type="protein sequence ID" value="GIF56663.1"/>
    <property type="molecule type" value="Genomic_DNA"/>
</dbReference>
<feature type="domain" description="DUF6575" evidence="2">
    <location>
        <begin position="5"/>
        <end position="115"/>
    </location>
</feature>
<proteinExistence type="predicted"/>
<accession>A0ABQ4C1J9</accession>
<evidence type="ECO:0008006" key="5">
    <source>
        <dbReference type="Google" id="ProtNLM"/>
    </source>
</evidence>
<protein>
    <recommendedName>
        <fullName evidence="5">IrrE N-terminal-like domain-containing protein</fullName>
    </recommendedName>
</protein>
<feature type="domain" description="IrrE N-terminal-like" evidence="1">
    <location>
        <begin position="502"/>
        <end position="583"/>
    </location>
</feature>
<reference evidence="3 4" key="1">
    <citation type="submission" date="2021-01" db="EMBL/GenBank/DDBJ databases">
        <title>Whole genome shotgun sequence of Asanoa iriomotensis NBRC 100142.</title>
        <authorList>
            <person name="Komaki H."/>
            <person name="Tamura T."/>
        </authorList>
    </citation>
    <scope>NUCLEOTIDE SEQUENCE [LARGE SCALE GENOMIC DNA]</scope>
    <source>
        <strain evidence="3 4">NBRC 100142</strain>
    </source>
</reference>
<dbReference type="InterPro" id="IPR052345">
    <property type="entry name" value="Rad_response_metalloprotease"/>
</dbReference>
<name>A0ABQ4C1J9_9ACTN</name>
<keyword evidence="4" id="KW-1185">Reference proteome</keyword>